<comment type="similarity">
    <text evidence="1">Belongs to the ATG10 family.</text>
</comment>
<dbReference type="GO" id="GO:0061651">
    <property type="term" value="F:Atg12 conjugating enzyme activity"/>
    <property type="evidence" value="ECO:0007669"/>
    <property type="project" value="TreeGrafter"/>
</dbReference>
<dbReference type="Gene3D" id="3.30.1460.50">
    <property type="match status" value="1"/>
</dbReference>
<protein>
    <recommendedName>
        <fullName evidence="2">Ubiquitin-like-conjugating enzyme ATG10</fullName>
    </recommendedName>
    <alternativeName>
        <fullName evidence="6">Autophagy-related protein 10</fullName>
    </alternativeName>
</protein>
<dbReference type="PANTHER" id="PTHR14957">
    <property type="entry name" value="UBIQUITIN-LIKE-CONJUGATING ENZYME ATG10"/>
    <property type="match status" value="1"/>
</dbReference>
<reference evidence="7" key="2">
    <citation type="submission" date="2023-06" db="EMBL/GenBank/DDBJ databases">
        <authorList>
            <person name="Ma L."/>
            <person name="Liu K.-W."/>
            <person name="Li Z."/>
            <person name="Hsiao Y.-Y."/>
            <person name="Qi Y."/>
            <person name="Fu T."/>
            <person name="Tang G."/>
            <person name="Zhang D."/>
            <person name="Sun W.-H."/>
            <person name="Liu D.-K."/>
            <person name="Li Y."/>
            <person name="Chen G.-Z."/>
            <person name="Liu X.-D."/>
            <person name="Liao X.-Y."/>
            <person name="Jiang Y.-T."/>
            <person name="Yu X."/>
            <person name="Hao Y."/>
            <person name="Huang J."/>
            <person name="Zhao X.-W."/>
            <person name="Ke S."/>
            <person name="Chen Y.-Y."/>
            <person name="Wu W.-L."/>
            <person name="Hsu J.-L."/>
            <person name="Lin Y.-F."/>
            <person name="Huang M.-D."/>
            <person name="Li C.-Y."/>
            <person name="Huang L."/>
            <person name="Wang Z.-W."/>
            <person name="Zhao X."/>
            <person name="Zhong W.-Y."/>
            <person name="Peng D.-H."/>
            <person name="Ahmad S."/>
            <person name="Lan S."/>
            <person name="Zhang J.-S."/>
            <person name="Tsai W.-C."/>
            <person name="Van De Peer Y."/>
            <person name="Liu Z.-J."/>
        </authorList>
    </citation>
    <scope>NUCLEOTIDE SEQUENCE</scope>
    <source>
        <strain evidence="7">SCP</strain>
        <tissue evidence="7">Leaves</tissue>
    </source>
</reference>
<name>A0AAV9AS00_ACOGR</name>
<evidence type="ECO:0000256" key="6">
    <source>
        <dbReference type="ARBA" id="ARBA00029833"/>
    </source>
</evidence>
<accession>A0AAV9AS00</accession>
<keyword evidence="8" id="KW-1185">Reference proteome</keyword>
<evidence type="ECO:0000256" key="2">
    <source>
        <dbReference type="ARBA" id="ARBA00021099"/>
    </source>
</evidence>
<dbReference type="GO" id="GO:0000422">
    <property type="term" value="P:autophagy of mitochondrion"/>
    <property type="evidence" value="ECO:0007669"/>
    <property type="project" value="TreeGrafter"/>
</dbReference>
<dbReference type="GO" id="GO:0032446">
    <property type="term" value="P:protein modification by small protein conjugation"/>
    <property type="evidence" value="ECO:0007669"/>
    <property type="project" value="TreeGrafter"/>
</dbReference>
<dbReference type="Pfam" id="PF03987">
    <property type="entry name" value="Autophagy_act_C"/>
    <property type="match status" value="1"/>
</dbReference>
<dbReference type="Proteomes" id="UP001179952">
    <property type="component" value="Unassembled WGS sequence"/>
</dbReference>
<keyword evidence="4" id="KW-0833">Ubl conjugation pathway</keyword>
<reference evidence="7" key="1">
    <citation type="journal article" date="2023" name="Nat. Commun.">
        <title>Diploid and tetraploid genomes of Acorus and the evolution of monocots.</title>
        <authorList>
            <person name="Ma L."/>
            <person name="Liu K.W."/>
            <person name="Li Z."/>
            <person name="Hsiao Y.Y."/>
            <person name="Qi Y."/>
            <person name="Fu T."/>
            <person name="Tang G.D."/>
            <person name="Zhang D."/>
            <person name="Sun W.H."/>
            <person name="Liu D.K."/>
            <person name="Li Y."/>
            <person name="Chen G.Z."/>
            <person name="Liu X.D."/>
            <person name="Liao X.Y."/>
            <person name="Jiang Y.T."/>
            <person name="Yu X."/>
            <person name="Hao Y."/>
            <person name="Huang J."/>
            <person name="Zhao X.W."/>
            <person name="Ke S."/>
            <person name="Chen Y.Y."/>
            <person name="Wu W.L."/>
            <person name="Hsu J.L."/>
            <person name="Lin Y.F."/>
            <person name="Huang M.D."/>
            <person name="Li C.Y."/>
            <person name="Huang L."/>
            <person name="Wang Z.W."/>
            <person name="Zhao X."/>
            <person name="Zhong W.Y."/>
            <person name="Peng D.H."/>
            <person name="Ahmad S."/>
            <person name="Lan S."/>
            <person name="Zhang J.S."/>
            <person name="Tsai W.C."/>
            <person name="Van de Peer Y."/>
            <person name="Liu Z.J."/>
        </authorList>
    </citation>
    <scope>NUCLEOTIDE SEQUENCE</scope>
    <source>
        <strain evidence="7">SCP</strain>
    </source>
</reference>
<keyword evidence="5" id="KW-0072">Autophagy</keyword>
<gene>
    <name evidence="7" type="ORF">QJS04_geneDACA015591</name>
</gene>
<evidence type="ECO:0000256" key="1">
    <source>
        <dbReference type="ARBA" id="ARBA00005696"/>
    </source>
</evidence>
<comment type="caution">
    <text evidence="7">The sequence shown here is derived from an EMBL/GenBank/DDBJ whole genome shotgun (WGS) entry which is preliminary data.</text>
</comment>
<dbReference type="GO" id="GO:0005829">
    <property type="term" value="C:cytosol"/>
    <property type="evidence" value="ECO:0007669"/>
    <property type="project" value="TreeGrafter"/>
</dbReference>
<dbReference type="InterPro" id="IPR007135">
    <property type="entry name" value="Atg3/Atg10"/>
</dbReference>
<organism evidence="7 8">
    <name type="scientific">Acorus gramineus</name>
    <name type="common">Dwarf sweet flag</name>
    <dbReference type="NCBI Taxonomy" id="55184"/>
    <lineage>
        <taxon>Eukaryota</taxon>
        <taxon>Viridiplantae</taxon>
        <taxon>Streptophyta</taxon>
        <taxon>Embryophyta</taxon>
        <taxon>Tracheophyta</taxon>
        <taxon>Spermatophyta</taxon>
        <taxon>Magnoliopsida</taxon>
        <taxon>Liliopsida</taxon>
        <taxon>Acoraceae</taxon>
        <taxon>Acorus</taxon>
    </lineage>
</organism>
<evidence type="ECO:0000256" key="4">
    <source>
        <dbReference type="ARBA" id="ARBA00022786"/>
    </source>
</evidence>
<evidence type="ECO:0000256" key="5">
    <source>
        <dbReference type="ARBA" id="ARBA00023006"/>
    </source>
</evidence>
<evidence type="ECO:0000313" key="8">
    <source>
        <dbReference type="Proteomes" id="UP001179952"/>
    </source>
</evidence>
<keyword evidence="3" id="KW-0808">Transferase</keyword>
<dbReference type="PANTHER" id="PTHR14957:SF1">
    <property type="entry name" value="UBIQUITIN-LIKE-CONJUGATING ENZYME ATG10"/>
    <property type="match status" value="1"/>
</dbReference>
<dbReference type="AlphaFoldDB" id="A0AAV9AS00"/>
<sequence length="224" mass="26166">MRSYGFLVFAEFVYIGMVFTKKKKKKSFSYFPLWTFINTSSSSSSPSKAEFHLSLEDVYRFKNSDGVVNNNMKGEGTFSADEEDDDKYATALAVTCNQEAHVYDFHIVYSFSYRVPVLYFRGRRIDGQPLELEDIEKDLPQYALRTLRESKWTFITWEDHPYLHRPWYMLHPCGTSEWMKLLYNGEASPVKDAVIQQYLACWLSVVGQAVGLRIPLELHNKKYL</sequence>
<dbReference type="GO" id="GO:0000045">
    <property type="term" value="P:autophagosome assembly"/>
    <property type="evidence" value="ECO:0007669"/>
    <property type="project" value="TreeGrafter"/>
</dbReference>
<proteinExistence type="inferred from homology"/>
<evidence type="ECO:0000256" key="3">
    <source>
        <dbReference type="ARBA" id="ARBA00022679"/>
    </source>
</evidence>
<evidence type="ECO:0000313" key="7">
    <source>
        <dbReference type="EMBL" id="KAK1266959.1"/>
    </source>
</evidence>
<dbReference type="EMBL" id="JAUJYN010000007">
    <property type="protein sequence ID" value="KAK1266959.1"/>
    <property type="molecule type" value="Genomic_DNA"/>
</dbReference>